<dbReference type="STRING" id="1169540.A0A0G4GPK4"/>
<feature type="zinc finger region" description="C3H1-type" evidence="4">
    <location>
        <begin position="129"/>
        <end position="156"/>
    </location>
</feature>
<feature type="compositionally biased region" description="Pro residues" evidence="5">
    <location>
        <begin position="217"/>
        <end position="228"/>
    </location>
</feature>
<protein>
    <recommendedName>
        <fullName evidence="6">C3H1-type domain-containing protein</fullName>
    </recommendedName>
</protein>
<dbReference type="Gene3D" id="3.30.1370.210">
    <property type="match status" value="1"/>
</dbReference>
<proteinExistence type="predicted"/>
<evidence type="ECO:0000313" key="7">
    <source>
        <dbReference type="EMBL" id="CEM32288.1"/>
    </source>
</evidence>
<dbReference type="SMART" id="SM00356">
    <property type="entry name" value="ZnF_C3H1"/>
    <property type="match status" value="3"/>
</dbReference>
<dbReference type="PANTHER" id="PTHR38160">
    <property type="entry name" value="ZINC FINGER CCCH DOMAIN-CONTAINING PROTEIN 40"/>
    <property type="match status" value="1"/>
</dbReference>
<sequence length="555" mass="59183">MMLYVSKPPFEDHQPLHQHHHQPHLGMRPYGGVSHHSPGHSHGHHHSTRPPRKEPKLQFYKTKMCPFVERGRCTRGASCLFAHSPEELRPLPDLTKTRFCETMRHLGHCTDMACPFAHSASELRHTADFFKTSLCTMWKKGYCPSGEFCRHAHGELELREVPKVPVRYKGTHHRGGGNHHHHMGGGNSHHSSLMAMPPRKAIMEPPLMKAAAKRTPSPSPPTIHPPPITQQQQQPQPQPEISCLPPPVTIRCVDAPCVPHTVGPQEEDRVSMLVAVKRNKTQKRRHAVSNRPLTPPAFCGDEGKAIIEGEEEADDVQQQNPQLMVTMSTNTPSSGSTRSDENGEMAVGVGVGVGSIVPNDHPSVGAAFGGGSGLGVGVGMGMGVTSLSTATTTNSTTSSPSHEIPCPIPDARLPLPSSEAANSPMFTTSCHLNHHTPTGYASPPPPTHTEPLEFMTPMTSVSPHAGSIGGYSAPSPYAYGYSTARSPMGLSLPSFPSPFLAPDPSSIGGYVAGGGAGGGGGQMGGPQGDDGSGGGMGMMPAIDLLRKAQPTHYED</sequence>
<feature type="compositionally biased region" description="Basic residues" evidence="5">
    <location>
        <begin position="171"/>
        <end position="183"/>
    </location>
</feature>
<dbReference type="PROSITE" id="PS50103">
    <property type="entry name" value="ZF_C3H1"/>
    <property type="match status" value="2"/>
</dbReference>
<keyword evidence="2 4" id="KW-0863">Zinc-finger</keyword>
<dbReference type="InterPro" id="IPR036855">
    <property type="entry name" value="Znf_CCCH_sf"/>
</dbReference>
<keyword evidence="8" id="KW-1185">Reference proteome</keyword>
<feature type="zinc finger region" description="C3H1-type" evidence="4">
    <location>
        <begin position="59"/>
        <end position="86"/>
    </location>
</feature>
<keyword evidence="3 4" id="KW-0862">Zinc</keyword>
<feature type="domain" description="C3H1-type" evidence="6">
    <location>
        <begin position="129"/>
        <end position="156"/>
    </location>
</feature>
<feature type="region of interest" description="Disordered" evidence="5">
    <location>
        <begin position="518"/>
        <end position="539"/>
    </location>
</feature>
<dbReference type="GO" id="GO:0008270">
    <property type="term" value="F:zinc ion binding"/>
    <property type="evidence" value="ECO:0007669"/>
    <property type="project" value="UniProtKB-KW"/>
</dbReference>
<feature type="region of interest" description="Disordered" evidence="5">
    <location>
        <begin position="171"/>
        <end position="192"/>
    </location>
</feature>
<evidence type="ECO:0000256" key="4">
    <source>
        <dbReference type="PROSITE-ProRule" id="PRU00723"/>
    </source>
</evidence>
<evidence type="ECO:0000256" key="2">
    <source>
        <dbReference type="ARBA" id="ARBA00022771"/>
    </source>
</evidence>
<dbReference type="AlphaFoldDB" id="A0A0G4GPK4"/>
<dbReference type="InterPro" id="IPR000571">
    <property type="entry name" value="Znf_CCCH"/>
</dbReference>
<feature type="compositionally biased region" description="Gly residues" evidence="5">
    <location>
        <begin position="518"/>
        <end position="537"/>
    </location>
</feature>
<dbReference type="InterPro" id="IPR045868">
    <property type="entry name" value="Znf_C3H13/40"/>
</dbReference>
<evidence type="ECO:0000256" key="1">
    <source>
        <dbReference type="ARBA" id="ARBA00022723"/>
    </source>
</evidence>
<feature type="domain" description="C3H1-type" evidence="6">
    <location>
        <begin position="59"/>
        <end position="86"/>
    </location>
</feature>
<dbReference type="SUPFAM" id="SSF90229">
    <property type="entry name" value="CCCH zinc finger"/>
    <property type="match status" value="2"/>
</dbReference>
<dbReference type="OrthoDB" id="415459at2759"/>
<evidence type="ECO:0000256" key="3">
    <source>
        <dbReference type="ARBA" id="ARBA00022833"/>
    </source>
</evidence>
<feature type="compositionally biased region" description="Basic residues" evidence="5">
    <location>
        <begin position="37"/>
        <end position="50"/>
    </location>
</feature>
<dbReference type="Proteomes" id="UP000041254">
    <property type="component" value="Unassembled WGS sequence"/>
</dbReference>
<dbReference type="PANTHER" id="PTHR38160:SF1">
    <property type="entry name" value="ZINC FINGER CCCH DOMAIN-CONTAINING PROTEIN 40"/>
    <property type="match status" value="1"/>
</dbReference>
<accession>A0A0G4GPK4</accession>
<evidence type="ECO:0000313" key="8">
    <source>
        <dbReference type="Proteomes" id="UP000041254"/>
    </source>
</evidence>
<keyword evidence="1 4" id="KW-0479">Metal-binding</keyword>
<name>A0A0G4GPK4_VITBC</name>
<dbReference type="InParanoid" id="A0A0G4GPK4"/>
<evidence type="ECO:0000256" key="5">
    <source>
        <dbReference type="SAM" id="MobiDB-lite"/>
    </source>
</evidence>
<feature type="region of interest" description="Disordered" evidence="5">
    <location>
        <begin position="209"/>
        <end position="240"/>
    </location>
</feature>
<reference evidence="7 8" key="1">
    <citation type="submission" date="2014-11" db="EMBL/GenBank/DDBJ databases">
        <authorList>
            <person name="Zhu J."/>
            <person name="Qi W."/>
            <person name="Song R."/>
        </authorList>
    </citation>
    <scope>NUCLEOTIDE SEQUENCE [LARGE SCALE GENOMIC DNA]</scope>
</reference>
<organism evidence="7 8">
    <name type="scientific">Vitrella brassicaformis (strain CCMP3155)</name>
    <dbReference type="NCBI Taxonomy" id="1169540"/>
    <lineage>
        <taxon>Eukaryota</taxon>
        <taxon>Sar</taxon>
        <taxon>Alveolata</taxon>
        <taxon>Colpodellida</taxon>
        <taxon>Vitrellaceae</taxon>
        <taxon>Vitrella</taxon>
    </lineage>
</organism>
<gene>
    <name evidence="7" type="ORF">Vbra_995</name>
</gene>
<feature type="compositionally biased region" description="Low complexity" evidence="5">
    <location>
        <begin position="229"/>
        <end position="240"/>
    </location>
</feature>
<dbReference type="Gene3D" id="4.10.1000.10">
    <property type="entry name" value="Zinc finger, CCCH-type"/>
    <property type="match status" value="1"/>
</dbReference>
<dbReference type="VEuPathDB" id="CryptoDB:Vbra_995"/>
<feature type="region of interest" description="Disordered" evidence="5">
    <location>
        <begin position="1"/>
        <end position="55"/>
    </location>
</feature>
<dbReference type="EMBL" id="CDMY01000748">
    <property type="protein sequence ID" value="CEM32288.1"/>
    <property type="molecule type" value="Genomic_DNA"/>
</dbReference>
<dbReference type="Pfam" id="PF00642">
    <property type="entry name" value="zf-CCCH"/>
    <property type="match status" value="1"/>
</dbReference>
<evidence type="ECO:0000259" key="6">
    <source>
        <dbReference type="PROSITE" id="PS50103"/>
    </source>
</evidence>